<dbReference type="PANTHER" id="PTHR37299:SF1">
    <property type="entry name" value="STAGE 0 SPORULATION PROTEIN A HOMOLOG"/>
    <property type="match status" value="1"/>
</dbReference>
<evidence type="ECO:0000256" key="2">
    <source>
        <dbReference type="ARBA" id="ARBA00024867"/>
    </source>
</evidence>
<dbReference type="SMART" id="SM00850">
    <property type="entry name" value="LytTR"/>
    <property type="match status" value="1"/>
</dbReference>
<dbReference type="Proteomes" id="UP000034076">
    <property type="component" value="Unassembled WGS sequence"/>
</dbReference>
<dbReference type="AlphaFoldDB" id="A0A0M2NMQ0"/>
<feature type="domain" description="Response regulatory" evidence="4">
    <location>
        <begin position="3"/>
        <end position="129"/>
    </location>
</feature>
<gene>
    <name evidence="6" type="ORF">CHK_0972</name>
</gene>
<comment type="caution">
    <text evidence="6">The sequence shown here is derived from an EMBL/GenBank/DDBJ whole genome shotgun (WGS) entry which is preliminary data.</text>
</comment>
<dbReference type="RefSeq" id="WP_046442890.1">
    <property type="nucleotide sequence ID" value="NZ_LAYJ01000076.1"/>
</dbReference>
<evidence type="ECO:0000256" key="1">
    <source>
        <dbReference type="ARBA" id="ARBA00018672"/>
    </source>
</evidence>
<feature type="domain" description="HTH LytTR-type" evidence="5">
    <location>
        <begin position="135"/>
        <end position="234"/>
    </location>
</feature>
<comment type="function">
    <text evidence="2">May play the central regulatory role in sporulation. It may be an element of the effector pathway responsible for the activation of sporulation genes in response to nutritional stress. Spo0A may act in concert with spo0H (a sigma factor) to control the expression of some genes that are critical to the sporulation process.</text>
</comment>
<evidence type="ECO:0000313" key="6">
    <source>
        <dbReference type="EMBL" id="KKI51480.1"/>
    </source>
</evidence>
<evidence type="ECO:0000259" key="5">
    <source>
        <dbReference type="PROSITE" id="PS50930"/>
    </source>
</evidence>
<accession>A0A0M2NMQ0</accession>
<proteinExistence type="predicted"/>
<dbReference type="PROSITE" id="PS50110">
    <property type="entry name" value="RESPONSE_REGULATORY"/>
    <property type="match status" value="1"/>
</dbReference>
<dbReference type="Gene3D" id="3.40.50.2300">
    <property type="match status" value="1"/>
</dbReference>
<evidence type="ECO:0000256" key="3">
    <source>
        <dbReference type="PROSITE-ProRule" id="PRU00169"/>
    </source>
</evidence>
<evidence type="ECO:0000259" key="4">
    <source>
        <dbReference type="PROSITE" id="PS50110"/>
    </source>
</evidence>
<dbReference type="InterPro" id="IPR046947">
    <property type="entry name" value="LytR-like"/>
</dbReference>
<dbReference type="InterPro" id="IPR011006">
    <property type="entry name" value="CheY-like_superfamily"/>
</dbReference>
<dbReference type="PROSITE" id="PS50930">
    <property type="entry name" value="HTH_LYTTR"/>
    <property type="match status" value="1"/>
</dbReference>
<keyword evidence="3" id="KW-0597">Phosphoprotein</keyword>
<dbReference type="STRING" id="270498.CHK_0972"/>
<name>A0A0M2NMQ0_9FIRM</name>
<evidence type="ECO:0000313" key="7">
    <source>
        <dbReference type="Proteomes" id="UP000034076"/>
    </source>
</evidence>
<sequence length="252" mass="28925">MLQIYICDDEPSVLKYLSGFISRIAQKNNLEICLSCYEDARRLIFDLEDHINGADIIYLDVLMNSCNGIEAGKKIRALGCEAQLLYLTNSKHHAIASFDTSPLHYILKDDIASEKFEHIFLAAVKKAQKKTQDIFYYEFQQELVCVPVPDIIYLEICGRIVTLHTSAGPHRFYSSMKSLSERLSPFGFIRTHKSFLVNPRYIERVSSHKIMLRGQGEIPVGNKYAKEIRRSILHYFNHMFGNPPSLESQSMP</sequence>
<feature type="modified residue" description="4-aspartylphosphate" evidence="3">
    <location>
        <position position="60"/>
    </location>
</feature>
<dbReference type="Pfam" id="PF04397">
    <property type="entry name" value="LytTR"/>
    <property type="match status" value="1"/>
</dbReference>
<dbReference type="InterPro" id="IPR001789">
    <property type="entry name" value="Sig_transdc_resp-reg_receiver"/>
</dbReference>
<protein>
    <recommendedName>
        <fullName evidence="1">Stage 0 sporulation protein A homolog</fullName>
    </recommendedName>
</protein>
<dbReference type="OrthoDB" id="9779387at2"/>
<organism evidence="6 7">
    <name type="scientific">Christensenella hongkongensis</name>
    <dbReference type="NCBI Taxonomy" id="270498"/>
    <lineage>
        <taxon>Bacteria</taxon>
        <taxon>Bacillati</taxon>
        <taxon>Bacillota</taxon>
        <taxon>Clostridia</taxon>
        <taxon>Christensenellales</taxon>
        <taxon>Christensenellaceae</taxon>
        <taxon>Christensenella</taxon>
    </lineage>
</organism>
<dbReference type="InterPro" id="IPR007492">
    <property type="entry name" value="LytTR_DNA-bd_dom"/>
</dbReference>
<dbReference type="PANTHER" id="PTHR37299">
    <property type="entry name" value="TRANSCRIPTIONAL REGULATOR-RELATED"/>
    <property type="match status" value="1"/>
</dbReference>
<dbReference type="EMBL" id="LAYJ01000076">
    <property type="protein sequence ID" value="KKI51480.1"/>
    <property type="molecule type" value="Genomic_DNA"/>
</dbReference>
<keyword evidence="7" id="KW-1185">Reference proteome</keyword>
<dbReference type="Gene3D" id="2.40.50.1020">
    <property type="entry name" value="LytTr DNA-binding domain"/>
    <property type="match status" value="1"/>
</dbReference>
<dbReference type="GO" id="GO:0003677">
    <property type="term" value="F:DNA binding"/>
    <property type="evidence" value="ECO:0007669"/>
    <property type="project" value="InterPro"/>
</dbReference>
<reference evidence="6 7" key="1">
    <citation type="submission" date="2015-04" db="EMBL/GenBank/DDBJ databases">
        <title>Draft genome sequence of bacteremic isolate Catabacter hongkongensis type strain HKU16T.</title>
        <authorList>
            <person name="Lau S.K."/>
            <person name="Teng J.L."/>
            <person name="Huang Y."/>
            <person name="Curreem S.O."/>
            <person name="Tsui S.K."/>
            <person name="Woo P.C."/>
        </authorList>
    </citation>
    <scope>NUCLEOTIDE SEQUENCE [LARGE SCALE GENOMIC DNA]</scope>
    <source>
        <strain evidence="6 7">HKU16</strain>
    </source>
</reference>
<dbReference type="SUPFAM" id="SSF52172">
    <property type="entry name" value="CheY-like"/>
    <property type="match status" value="1"/>
</dbReference>
<dbReference type="GO" id="GO:0000156">
    <property type="term" value="F:phosphorelay response regulator activity"/>
    <property type="evidence" value="ECO:0007669"/>
    <property type="project" value="InterPro"/>
</dbReference>